<name>A0A371DH62_9APHY</name>
<evidence type="ECO:0000313" key="2">
    <source>
        <dbReference type="Proteomes" id="UP000256964"/>
    </source>
</evidence>
<keyword evidence="2" id="KW-1185">Reference proteome</keyword>
<sequence>LNTNTFFQTVRAVLDKNTELLQPGDNDRDYAARSLIVKIVNALTSGSEIGGPSVCSHLLGFSDHYTSHTFKVFYWYSYVLAIIRSDYEDARPPDEHVQCEERIMLGYTSSGVVQLNRVNDYVHRPAFFAHWTLYEFLRQTDVRKLRKKENFKPTEEDHFDADDDEAEIEPPPTGRAYRFAAGHPLRATHGVYLRPIKTAYILNFVGRALPRPDRGDRDEYCKVMLTLFAPGGWQKGSDLHRLGESWIAAFERVSFDVQHERVMRNMNLLYECSDARDDFSA</sequence>
<dbReference type="STRING" id="139420.A0A371DH62"/>
<dbReference type="OrthoDB" id="3259294at2759"/>
<accession>A0A371DH62</accession>
<protein>
    <submittedName>
        <fullName evidence="1">Uncharacterized protein</fullName>
    </submittedName>
</protein>
<feature type="non-terminal residue" evidence="1">
    <location>
        <position position="1"/>
    </location>
</feature>
<evidence type="ECO:0000313" key="1">
    <source>
        <dbReference type="EMBL" id="RDX51843.1"/>
    </source>
</evidence>
<dbReference type="AlphaFoldDB" id="A0A371DH62"/>
<feature type="non-terminal residue" evidence="1">
    <location>
        <position position="281"/>
    </location>
</feature>
<dbReference type="EMBL" id="KZ857393">
    <property type="protein sequence ID" value="RDX51843.1"/>
    <property type="molecule type" value="Genomic_DNA"/>
</dbReference>
<organism evidence="1 2">
    <name type="scientific">Lentinus brumalis</name>
    <dbReference type="NCBI Taxonomy" id="2498619"/>
    <lineage>
        <taxon>Eukaryota</taxon>
        <taxon>Fungi</taxon>
        <taxon>Dikarya</taxon>
        <taxon>Basidiomycota</taxon>
        <taxon>Agaricomycotina</taxon>
        <taxon>Agaricomycetes</taxon>
        <taxon>Polyporales</taxon>
        <taxon>Polyporaceae</taxon>
        <taxon>Lentinus</taxon>
    </lineage>
</organism>
<dbReference type="Proteomes" id="UP000256964">
    <property type="component" value="Unassembled WGS sequence"/>
</dbReference>
<gene>
    <name evidence="1" type="ORF">OH76DRAFT_1322080</name>
</gene>
<reference evidence="1 2" key="1">
    <citation type="journal article" date="2018" name="Biotechnol. Biofuels">
        <title>Integrative visual omics of the white-rot fungus Polyporus brumalis exposes the biotechnological potential of its oxidative enzymes for delignifying raw plant biomass.</title>
        <authorList>
            <person name="Miyauchi S."/>
            <person name="Rancon A."/>
            <person name="Drula E."/>
            <person name="Hage H."/>
            <person name="Chaduli D."/>
            <person name="Favel A."/>
            <person name="Grisel S."/>
            <person name="Henrissat B."/>
            <person name="Herpoel-Gimbert I."/>
            <person name="Ruiz-Duenas F.J."/>
            <person name="Chevret D."/>
            <person name="Hainaut M."/>
            <person name="Lin J."/>
            <person name="Wang M."/>
            <person name="Pangilinan J."/>
            <person name="Lipzen A."/>
            <person name="Lesage-Meessen L."/>
            <person name="Navarro D."/>
            <person name="Riley R."/>
            <person name="Grigoriev I.V."/>
            <person name="Zhou S."/>
            <person name="Raouche S."/>
            <person name="Rosso M.N."/>
        </authorList>
    </citation>
    <scope>NUCLEOTIDE SEQUENCE [LARGE SCALE GENOMIC DNA]</scope>
    <source>
        <strain evidence="1 2">BRFM 1820</strain>
    </source>
</reference>
<proteinExistence type="predicted"/>